<dbReference type="PANTHER" id="PTHR43350:SF2">
    <property type="entry name" value="GROES-LIKE ZINC-BINDING ALCOHOL DEHYDROGENASE FAMILY PROTEIN"/>
    <property type="match status" value="1"/>
</dbReference>
<dbReference type="GO" id="GO:0008270">
    <property type="term" value="F:zinc ion binding"/>
    <property type="evidence" value="ECO:0007669"/>
    <property type="project" value="InterPro"/>
</dbReference>
<evidence type="ECO:0000259" key="8">
    <source>
        <dbReference type="Pfam" id="PF08240"/>
    </source>
</evidence>
<sequence length="341" mass="35741">MPRAATLISPRTIELQDRPDAKAGAGEVVVAVEHAGVCGTDLALFSGDYPVPLPLVCGHEFVGTVTETGSNVAPEWKGKRVTAEINNTCTAYGSPTPCRACQRSMPSHCQNRTVTGIISKDGAFAEEIAVPAGALHDIPEGIDPITATLIEPLAAALQTFVMTPPKENDVVVVLGPGRLGILIVFVASVVHNLKVVTVSRSLEKRDRALRFGATEACSPENARNLIHGLTDGLGADIVVDTTGRPEGFAQALGLVRPRGTISAKTTCGLPAEGLDMTKLVVDELCVQGSRCGPFAPAVDILAQHQDTLKSLITSVQPLTNAQAAIESAFSENKVVISMRGQ</sequence>
<evidence type="ECO:0000256" key="5">
    <source>
        <dbReference type="ARBA" id="ARBA00023002"/>
    </source>
</evidence>
<dbReference type="EC" id="1.1.1.14" evidence="9"/>
<keyword evidence="3 6" id="KW-0479">Metal-binding</keyword>
<dbReference type="PROSITE" id="PS00059">
    <property type="entry name" value="ADH_ZINC"/>
    <property type="match status" value="1"/>
</dbReference>
<reference evidence="9 10" key="1">
    <citation type="journal article" date="2013" name="Front. Microbiol.">
        <title>The genome of Nitrospina gracilis illuminates the metabolism and evolution of the major marine nitrite oxidizer.</title>
        <authorList>
            <person name="Luecker S."/>
            <person name="Nowka B."/>
            <person name="Rattei T."/>
            <person name="Spieck E."/>
            <person name="and Daims H."/>
        </authorList>
    </citation>
    <scope>NUCLEOTIDE SEQUENCE [LARGE SCALE GENOMIC DNA]</scope>
    <source>
        <strain evidence="9 10">3/211</strain>
    </source>
</reference>
<proteinExistence type="inferred from homology"/>
<evidence type="ECO:0000313" key="10">
    <source>
        <dbReference type="Proteomes" id="UP000011704"/>
    </source>
</evidence>
<dbReference type="SUPFAM" id="SSF50129">
    <property type="entry name" value="GroES-like"/>
    <property type="match status" value="1"/>
</dbReference>
<dbReference type="InParanoid" id="M1YNG5"/>
<dbReference type="InterPro" id="IPR002328">
    <property type="entry name" value="ADH_Zn_CS"/>
</dbReference>
<evidence type="ECO:0000256" key="4">
    <source>
        <dbReference type="ARBA" id="ARBA00022833"/>
    </source>
</evidence>
<name>M1YNG5_NITG3</name>
<dbReference type="InterPro" id="IPR011032">
    <property type="entry name" value="GroES-like_sf"/>
</dbReference>
<dbReference type="FunCoup" id="M1YNG5">
    <property type="interactions" value="316"/>
</dbReference>
<dbReference type="SUPFAM" id="SSF51735">
    <property type="entry name" value="NAD(P)-binding Rossmann-fold domains"/>
    <property type="match status" value="1"/>
</dbReference>
<comment type="similarity">
    <text evidence="2 6">Belongs to the zinc-containing alcohol dehydrogenase family.</text>
</comment>
<organism evidence="9 10">
    <name type="scientific">Nitrospina gracilis (strain 3/211)</name>
    <dbReference type="NCBI Taxonomy" id="1266370"/>
    <lineage>
        <taxon>Bacteria</taxon>
        <taxon>Pseudomonadati</taxon>
        <taxon>Nitrospinota/Tectimicrobiota group</taxon>
        <taxon>Nitrospinota</taxon>
        <taxon>Nitrospinia</taxon>
        <taxon>Nitrospinales</taxon>
        <taxon>Nitrospinaceae</taxon>
        <taxon>Nitrospina</taxon>
    </lineage>
</organism>
<dbReference type="PANTHER" id="PTHR43350">
    <property type="entry name" value="NAD-DEPENDENT ALCOHOL DEHYDROGENASE"/>
    <property type="match status" value="1"/>
</dbReference>
<comment type="caution">
    <text evidence="9">The sequence shown here is derived from an EMBL/GenBank/DDBJ whole genome shotgun (WGS) entry which is preliminary data.</text>
</comment>
<evidence type="ECO:0000256" key="6">
    <source>
        <dbReference type="RuleBase" id="RU361277"/>
    </source>
</evidence>
<dbReference type="STRING" id="1266370.NITGR_950013"/>
<dbReference type="Pfam" id="PF08240">
    <property type="entry name" value="ADH_N"/>
    <property type="match status" value="1"/>
</dbReference>
<evidence type="ECO:0000313" key="9">
    <source>
        <dbReference type="EMBL" id="CCQ92055.1"/>
    </source>
</evidence>
<gene>
    <name evidence="9" type="ORF">NITGR_950013</name>
</gene>
<dbReference type="GO" id="GO:0003939">
    <property type="term" value="F:L-iditol 2-dehydrogenase (NAD+) activity"/>
    <property type="evidence" value="ECO:0007669"/>
    <property type="project" value="UniProtKB-EC"/>
</dbReference>
<dbReference type="Pfam" id="PF00107">
    <property type="entry name" value="ADH_zinc_N"/>
    <property type="match status" value="1"/>
</dbReference>
<dbReference type="Gene3D" id="3.90.180.10">
    <property type="entry name" value="Medium-chain alcohol dehydrogenases, catalytic domain"/>
    <property type="match status" value="1"/>
</dbReference>
<comment type="cofactor">
    <cofactor evidence="1 6">
        <name>Zn(2+)</name>
        <dbReference type="ChEBI" id="CHEBI:29105"/>
    </cofactor>
</comment>
<keyword evidence="5 9" id="KW-0560">Oxidoreductase</keyword>
<evidence type="ECO:0000259" key="7">
    <source>
        <dbReference type="Pfam" id="PF00107"/>
    </source>
</evidence>
<evidence type="ECO:0000256" key="1">
    <source>
        <dbReference type="ARBA" id="ARBA00001947"/>
    </source>
</evidence>
<keyword evidence="10" id="KW-1185">Reference proteome</keyword>
<dbReference type="HOGENOM" id="CLU_026673_11_0_0"/>
<feature type="domain" description="Alcohol dehydrogenase-like C-terminal" evidence="7">
    <location>
        <begin position="179"/>
        <end position="293"/>
    </location>
</feature>
<dbReference type="Proteomes" id="UP000011704">
    <property type="component" value="Unassembled WGS sequence"/>
</dbReference>
<dbReference type="InterPro" id="IPR036291">
    <property type="entry name" value="NAD(P)-bd_dom_sf"/>
</dbReference>
<dbReference type="InterPro" id="IPR013149">
    <property type="entry name" value="ADH-like_C"/>
</dbReference>
<keyword evidence="4 6" id="KW-0862">Zinc</keyword>
<dbReference type="AlphaFoldDB" id="M1YNG5"/>
<dbReference type="EMBL" id="CAQJ01000105">
    <property type="protein sequence ID" value="CCQ92055.1"/>
    <property type="molecule type" value="Genomic_DNA"/>
</dbReference>
<dbReference type="OrthoDB" id="9769198at2"/>
<dbReference type="Gene3D" id="3.40.50.720">
    <property type="entry name" value="NAD(P)-binding Rossmann-like Domain"/>
    <property type="match status" value="1"/>
</dbReference>
<accession>M1YNG5</accession>
<evidence type="ECO:0000256" key="2">
    <source>
        <dbReference type="ARBA" id="ARBA00008072"/>
    </source>
</evidence>
<evidence type="ECO:0000256" key="3">
    <source>
        <dbReference type="ARBA" id="ARBA00022723"/>
    </source>
</evidence>
<protein>
    <submittedName>
        <fullName evidence="9">Putative Sorbitol dehydrogenase</fullName>
        <ecNumber evidence="9">1.1.1.14</ecNumber>
    </submittedName>
</protein>
<feature type="domain" description="Alcohol dehydrogenase-like N-terminal" evidence="8">
    <location>
        <begin position="24"/>
        <end position="140"/>
    </location>
</feature>
<dbReference type="InterPro" id="IPR013154">
    <property type="entry name" value="ADH-like_N"/>
</dbReference>